<reference evidence="2" key="1">
    <citation type="submission" date="2021-02" db="EMBL/GenBank/DDBJ databases">
        <authorList>
            <person name="Nowell W R."/>
        </authorList>
    </citation>
    <scope>NUCLEOTIDE SEQUENCE</scope>
</reference>
<evidence type="ECO:0000256" key="1">
    <source>
        <dbReference type="SAM" id="MobiDB-lite"/>
    </source>
</evidence>
<sequence length="76" mass="8702">MAWRLSYSNHPFEKSYSESDFRGNMLNSTTYNGDVYRHKYDCELAADASAYSRGPTYSDSTSNQYAQNLSSKDNVH</sequence>
<feature type="region of interest" description="Disordered" evidence="1">
    <location>
        <begin position="52"/>
        <end position="76"/>
    </location>
</feature>
<organism evidence="2 3">
    <name type="scientific">Rotaria sordida</name>
    <dbReference type="NCBI Taxonomy" id="392033"/>
    <lineage>
        <taxon>Eukaryota</taxon>
        <taxon>Metazoa</taxon>
        <taxon>Spiralia</taxon>
        <taxon>Gnathifera</taxon>
        <taxon>Rotifera</taxon>
        <taxon>Eurotatoria</taxon>
        <taxon>Bdelloidea</taxon>
        <taxon>Philodinida</taxon>
        <taxon>Philodinidae</taxon>
        <taxon>Rotaria</taxon>
    </lineage>
</organism>
<proteinExistence type="predicted"/>
<accession>A0A818S5D1</accession>
<feature type="compositionally biased region" description="Polar residues" evidence="1">
    <location>
        <begin position="55"/>
        <end position="76"/>
    </location>
</feature>
<dbReference type="AlphaFoldDB" id="A0A818S5D1"/>
<name>A0A818S5D1_9BILA</name>
<dbReference type="EMBL" id="CAJOBE010000629">
    <property type="protein sequence ID" value="CAF3667944.1"/>
    <property type="molecule type" value="Genomic_DNA"/>
</dbReference>
<protein>
    <submittedName>
        <fullName evidence="2">Uncharacterized protein</fullName>
    </submittedName>
</protein>
<gene>
    <name evidence="2" type="ORF">FNK824_LOCUS6994</name>
</gene>
<dbReference type="Proteomes" id="UP000663874">
    <property type="component" value="Unassembled WGS sequence"/>
</dbReference>
<evidence type="ECO:0000313" key="2">
    <source>
        <dbReference type="EMBL" id="CAF3667944.1"/>
    </source>
</evidence>
<evidence type="ECO:0000313" key="3">
    <source>
        <dbReference type="Proteomes" id="UP000663874"/>
    </source>
</evidence>
<comment type="caution">
    <text evidence="2">The sequence shown here is derived from an EMBL/GenBank/DDBJ whole genome shotgun (WGS) entry which is preliminary data.</text>
</comment>